<protein>
    <recommendedName>
        <fullName evidence="9">Membrane fusion protein (MFP) family protein</fullName>
    </recommendedName>
</protein>
<keyword evidence="10" id="KW-0175">Coiled coil</keyword>
<dbReference type="Proteomes" id="UP000032803">
    <property type="component" value="Chromosome I"/>
</dbReference>
<feature type="domain" description="AprE-like beta-barrel" evidence="12">
    <location>
        <begin position="328"/>
        <end position="417"/>
    </location>
</feature>
<evidence type="ECO:0000259" key="11">
    <source>
        <dbReference type="Pfam" id="PF25994"/>
    </source>
</evidence>
<dbReference type="GO" id="GO:0015031">
    <property type="term" value="P:protein transport"/>
    <property type="evidence" value="ECO:0007669"/>
    <property type="project" value="InterPro"/>
</dbReference>
<feature type="domain" description="AprE-like long alpha-helical hairpin" evidence="11">
    <location>
        <begin position="96"/>
        <end position="286"/>
    </location>
</feature>
<keyword evidence="4 9" id="KW-1003">Cell membrane</keyword>
<evidence type="ECO:0000256" key="1">
    <source>
        <dbReference type="ARBA" id="ARBA00004377"/>
    </source>
</evidence>
<dbReference type="InterPro" id="IPR010129">
    <property type="entry name" value="T1SS_HlyD"/>
</dbReference>
<evidence type="ECO:0000256" key="6">
    <source>
        <dbReference type="ARBA" id="ARBA00022692"/>
    </source>
</evidence>
<keyword evidence="3 9" id="KW-0813">Transport</keyword>
<feature type="transmembrane region" description="Helical" evidence="9">
    <location>
        <begin position="20"/>
        <end position="41"/>
    </location>
</feature>
<name>A0A0A8US20_LEGHA</name>
<evidence type="ECO:0000313" key="13">
    <source>
        <dbReference type="EMBL" id="CEK10326.1"/>
    </source>
</evidence>
<keyword evidence="14" id="KW-1185">Reference proteome</keyword>
<feature type="coiled-coil region" evidence="10">
    <location>
        <begin position="157"/>
        <end position="198"/>
    </location>
</feature>
<dbReference type="AlphaFoldDB" id="A0A0A8US20"/>
<dbReference type="PATRIC" id="fig|449.7.peg.3284"/>
<sequence>MDELFKKLPPTTDKPVIRNAIIAGSTLLIVFVGGFFLWSLLFPLDSAAVAEGKFVVQFEHKTVQHMEGGIIEKIFINEGSVVKANTPLIKLQDTQAKTSLQLLQVQMWEGLAAEARIYSELNNDPKVVFPNELLKQKNNPDVQKIINGQERLFTAGVNTYEGQTKVLNQRIDQLHKEISSLQAQVQSETEQIKLIDEEIEAVAYLEAKKLIDRPRLLALKREEARLNGNRGEHLGLIAKAHQAIGETKSQMYTLMETRRKDLLEELRTTQQKLADVLEKSKAAEDVLRRTLIVAPSAGTVIGLKKHTVGGVITPGQEVLDIIPSGDQLIIEAEINPIDINIVRPGLKAKVHLTAYKQRNTPTLEGTVLSISADIFEDEATKKKFYKARITLDKNELARFPQIQLYPGMPVQVMIITEKRTAFDYLITPLEDSFRQAFHEE</sequence>
<dbReference type="KEGG" id="lha:LHA_1274"/>
<organism evidence="13 14">
    <name type="scientific">Legionella hackeliae</name>
    <dbReference type="NCBI Taxonomy" id="449"/>
    <lineage>
        <taxon>Bacteria</taxon>
        <taxon>Pseudomonadati</taxon>
        <taxon>Pseudomonadota</taxon>
        <taxon>Gammaproteobacteria</taxon>
        <taxon>Legionellales</taxon>
        <taxon>Legionellaceae</taxon>
        <taxon>Legionella</taxon>
    </lineage>
</organism>
<evidence type="ECO:0000256" key="4">
    <source>
        <dbReference type="ARBA" id="ARBA00022475"/>
    </source>
</evidence>
<evidence type="ECO:0000259" key="12">
    <source>
        <dbReference type="Pfam" id="PF26002"/>
    </source>
</evidence>
<dbReference type="PANTHER" id="PTHR30386">
    <property type="entry name" value="MEMBRANE FUSION SUBUNIT OF EMRAB-TOLC MULTIDRUG EFFLUX PUMP"/>
    <property type="match status" value="1"/>
</dbReference>
<evidence type="ECO:0000313" key="14">
    <source>
        <dbReference type="Proteomes" id="UP000032803"/>
    </source>
</evidence>
<reference evidence="14" key="1">
    <citation type="submission" date="2014-09" db="EMBL/GenBank/DDBJ databases">
        <authorList>
            <person name="Gomez-Valero L."/>
        </authorList>
    </citation>
    <scope>NUCLEOTIDE SEQUENCE [LARGE SCALE GENOMIC DNA]</scope>
    <source>
        <strain evidence="14">ATCC35250</strain>
    </source>
</reference>
<evidence type="ECO:0000256" key="8">
    <source>
        <dbReference type="ARBA" id="ARBA00023136"/>
    </source>
</evidence>
<feature type="coiled-coil region" evidence="10">
    <location>
        <begin position="252"/>
        <end position="279"/>
    </location>
</feature>
<gene>
    <name evidence="13" type="ORF">LHA_1274</name>
</gene>
<dbReference type="RefSeq" id="WP_052673603.1">
    <property type="nucleotide sequence ID" value="NZ_LN681225.1"/>
</dbReference>
<dbReference type="GO" id="GO:0005886">
    <property type="term" value="C:plasma membrane"/>
    <property type="evidence" value="ECO:0007669"/>
    <property type="project" value="UniProtKB-SubCell"/>
</dbReference>
<dbReference type="STRING" id="449.LHA_1274"/>
<comment type="subcellular location">
    <subcellularLocation>
        <location evidence="1 9">Cell inner membrane</location>
        <topology evidence="1 9">Single-pass membrane protein</topology>
    </subcellularLocation>
</comment>
<dbReference type="OrthoDB" id="9775513at2"/>
<dbReference type="EMBL" id="LN681225">
    <property type="protein sequence ID" value="CEK10326.1"/>
    <property type="molecule type" value="Genomic_DNA"/>
</dbReference>
<evidence type="ECO:0000256" key="5">
    <source>
        <dbReference type="ARBA" id="ARBA00022519"/>
    </source>
</evidence>
<dbReference type="InterPro" id="IPR058781">
    <property type="entry name" value="HH_AprE-like"/>
</dbReference>
<dbReference type="InterPro" id="IPR050739">
    <property type="entry name" value="MFP"/>
</dbReference>
<dbReference type="Pfam" id="PF25994">
    <property type="entry name" value="HH_AprE"/>
    <property type="match status" value="1"/>
</dbReference>
<evidence type="ECO:0000256" key="10">
    <source>
        <dbReference type="SAM" id="Coils"/>
    </source>
</evidence>
<evidence type="ECO:0000256" key="9">
    <source>
        <dbReference type="RuleBase" id="RU365093"/>
    </source>
</evidence>
<evidence type="ECO:0000256" key="7">
    <source>
        <dbReference type="ARBA" id="ARBA00022989"/>
    </source>
</evidence>
<dbReference type="Pfam" id="PF26002">
    <property type="entry name" value="Beta-barrel_AprE"/>
    <property type="match status" value="1"/>
</dbReference>
<dbReference type="HOGENOM" id="CLU_023976_1_1_6"/>
<keyword evidence="6 9" id="KW-0812">Transmembrane</keyword>
<dbReference type="PRINTS" id="PR01490">
    <property type="entry name" value="RTXTOXIND"/>
</dbReference>
<dbReference type="PANTHER" id="PTHR30386:SF17">
    <property type="entry name" value="ALKALINE PROTEASE SECRETION PROTEIN APRE"/>
    <property type="match status" value="1"/>
</dbReference>
<keyword evidence="7 9" id="KW-1133">Transmembrane helix</keyword>
<dbReference type="InterPro" id="IPR058982">
    <property type="entry name" value="Beta-barrel_AprE"/>
</dbReference>
<comment type="similarity">
    <text evidence="2 9">Belongs to the membrane fusion protein (MFP) (TC 8.A.1) family.</text>
</comment>
<keyword evidence="8 9" id="KW-0472">Membrane</keyword>
<dbReference type="NCBIfam" id="TIGR01843">
    <property type="entry name" value="type_I_hlyD"/>
    <property type="match status" value="1"/>
</dbReference>
<evidence type="ECO:0000256" key="2">
    <source>
        <dbReference type="ARBA" id="ARBA00009477"/>
    </source>
</evidence>
<dbReference type="Gene3D" id="2.40.30.170">
    <property type="match status" value="1"/>
</dbReference>
<evidence type="ECO:0000256" key="3">
    <source>
        <dbReference type="ARBA" id="ARBA00022448"/>
    </source>
</evidence>
<keyword evidence="5 9" id="KW-0997">Cell inner membrane</keyword>
<proteinExistence type="inferred from homology"/>
<accession>A0A0A8US20</accession>